<name>A0A9Q3IU79_9BASI</name>
<gene>
    <name evidence="1" type="ORF">O181_089821</name>
</gene>
<accession>A0A9Q3IU79</accession>
<comment type="caution">
    <text evidence="1">The sequence shown here is derived from an EMBL/GenBank/DDBJ whole genome shotgun (WGS) entry which is preliminary data.</text>
</comment>
<evidence type="ECO:0000313" key="1">
    <source>
        <dbReference type="EMBL" id="MBW0550106.1"/>
    </source>
</evidence>
<dbReference type="Proteomes" id="UP000765509">
    <property type="component" value="Unassembled WGS sequence"/>
</dbReference>
<dbReference type="EMBL" id="AVOT02055584">
    <property type="protein sequence ID" value="MBW0550106.1"/>
    <property type="molecule type" value="Genomic_DNA"/>
</dbReference>
<proteinExistence type="predicted"/>
<organism evidence="1 2">
    <name type="scientific">Austropuccinia psidii MF-1</name>
    <dbReference type="NCBI Taxonomy" id="1389203"/>
    <lineage>
        <taxon>Eukaryota</taxon>
        <taxon>Fungi</taxon>
        <taxon>Dikarya</taxon>
        <taxon>Basidiomycota</taxon>
        <taxon>Pucciniomycotina</taxon>
        <taxon>Pucciniomycetes</taxon>
        <taxon>Pucciniales</taxon>
        <taxon>Sphaerophragmiaceae</taxon>
        <taxon>Austropuccinia</taxon>
    </lineage>
</organism>
<dbReference type="AlphaFoldDB" id="A0A9Q3IU79"/>
<protein>
    <submittedName>
        <fullName evidence="1">Uncharacterized protein</fullName>
    </submittedName>
</protein>
<evidence type="ECO:0000313" key="2">
    <source>
        <dbReference type="Proteomes" id="UP000765509"/>
    </source>
</evidence>
<keyword evidence="2" id="KW-1185">Reference proteome</keyword>
<sequence>MRMSLKAQTHFHTICKVQVITPHGTRKQFGMVIFVHEKTSAQPPDDLTPLPCLSSHMNWLWNPRLTLSDPKHAYTPTQPSRCVSDAAPHLCCGIPYLNGPVSSEISFLRLKIAEITKKNQ</sequence>
<reference evidence="1" key="1">
    <citation type="submission" date="2021-03" db="EMBL/GenBank/DDBJ databases">
        <title>Draft genome sequence of rust myrtle Austropuccinia psidii MF-1, a brazilian biotype.</title>
        <authorList>
            <person name="Quecine M.C."/>
            <person name="Pachon D.M.R."/>
            <person name="Bonatelli M.L."/>
            <person name="Correr F.H."/>
            <person name="Franceschini L.M."/>
            <person name="Leite T.F."/>
            <person name="Margarido G.R.A."/>
            <person name="Almeida C.A."/>
            <person name="Ferrarezi J.A."/>
            <person name="Labate C.A."/>
        </authorList>
    </citation>
    <scope>NUCLEOTIDE SEQUENCE</scope>
    <source>
        <strain evidence="1">MF-1</strain>
    </source>
</reference>